<reference evidence="3" key="2">
    <citation type="submission" date="2023-01" db="EMBL/GenBank/DDBJ databases">
        <title>Human gut microbiome strain richness.</title>
        <authorList>
            <person name="Chen-Liaw A."/>
        </authorList>
    </citation>
    <scope>NUCLEOTIDE SEQUENCE</scope>
    <source>
        <strain evidence="3">D43st1_D9_D43t1_170807</strain>
    </source>
</reference>
<organism evidence="2 4">
    <name type="scientific">Ruminococcus bicirculans</name>
    <name type="common">ex Wegman et al. 2014</name>
    <dbReference type="NCBI Taxonomy" id="1160721"/>
    <lineage>
        <taxon>Bacteria</taxon>
        <taxon>Bacillati</taxon>
        <taxon>Bacillota</taxon>
        <taxon>Clostridia</taxon>
        <taxon>Eubacteriales</taxon>
        <taxon>Oscillospiraceae</taxon>
        <taxon>Ruminococcus</taxon>
    </lineage>
</organism>
<dbReference type="GO" id="GO:0003677">
    <property type="term" value="F:DNA binding"/>
    <property type="evidence" value="ECO:0007669"/>
    <property type="project" value="InterPro"/>
</dbReference>
<gene>
    <name evidence="2" type="ORF">NE632_08515</name>
    <name evidence="3" type="ORF">PNW00_06250</name>
</gene>
<dbReference type="SUPFAM" id="SSF47413">
    <property type="entry name" value="lambda repressor-like DNA-binding domains"/>
    <property type="match status" value="1"/>
</dbReference>
<protein>
    <submittedName>
        <fullName evidence="2">Helix-turn-helix domain-containing protein</fullName>
    </submittedName>
    <submittedName>
        <fullName evidence="3">Helix-turn-helix transcriptional regulator</fullName>
    </submittedName>
</protein>
<dbReference type="SMART" id="SM00530">
    <property type="entry name" value="HTH_XRE"/>
    <property type="match status" value="1"/>
</dbReference>
<dbReference type="Pfam" id="PF13443">
    <property type="entry name" value="HTH_26"/>
    <property type="match status" value="1"/>
</dbReference>
<evidence type="ECO:0000313" key="3">
    <source>
        <dbReference type="EMBL" id="MDB8750047.1"/>
    </source>
</evidence>
<dbReference type="RefSeq" id="WP_022288312.1">
    <property type="nucleotide sequence ID" value="NZ_DAVZMI010000052.1"/>
</dbReference>
<dbReference type="Proteomes" id="UP001213042">
    <property type="component" value="Unassembled WGS sequence"/>
</dbReference>
<evidence type="ECO:0000313" key="4">
    <source>
        <dbReference type="Proteomes" id="UP001206236"/>
    </source>
</evidence>
<dbReference type="EMBL" id="JANGCN010000017">
    <property type="protein sequence ID" value="MCQ5153354.1"/>
    <property type="molecule type" value="Genomic_DNA"/>
</dbReference>
<sequence>MVNTNKIKGRMKELELTQADVAHCLNIAQPTANQKINNVRPFDLDEAEKLSHLLHIDAGEFGKYFFTQ</sequence>
<name>A0AAW5KN68_9FIRM</name>
<reference evidence="2" key="1">
    <citation type="submission" date="2022-06" db="EMBL/GenBank/DDBJ databases">
        <title>Isolation of gut microbiota from human fecal samples.</title>
        <authorList>
            <person name="Pamer E.G."/>
            <person name="Barat B."/>
            <person name="Waligurski E."/>
            <person name="Medina S."/>
            <person name="Paddock L."/>
            <person name="Mostad J."/>
        </authorList>
    </citation>
    <scope>NUCLEOTIDE SEQUENCE</scope>
    <source>
        <strain evidence="2">DFI.5.57</strain>
    </source>
</reference>
<dbReference type="PROSITE" id="PS50943">
    <property type="entry name" value="HTH_CROC1"/>
    <property type="match status" value="1"/>
</dbReference>
<evidence type="ECO:0000313" key="2">
    <source>
        <dbReference type="EMBL" id="MCQ5153354.1"/>
    </source>
</evidence>
<accession>A0AAW5KN68</accession>
<evidence type="ECO:0000259" key="1">
    <source>
        <dbReference type="PROSITE" id="PS50943"/>
    </source>
</evidence>
<dbReference type="CDD" id="cd00093">
    <property type="entry name" value="HTH_XRE"/>
    <property type="match status" value="1"/>
</dbReference>
<comment type="caution">
    <text evidence="2">The sequence shown here is derived from an EMBL/GenBank/DDBJ whole genome shotgun (WGS) entry which is preliminary data.</text>
</comment>
<dbReference type="Proteomes" id="UP001206236">
    <property type="component" value="Unassembled WGS sequence"/>
</dbReference>
<dbReference type="AlphaFoldDB" id="A0AAW5KN68"/>
<dbReference type="InterPro" id="IPR001387">
    <property type="entry name" value="Cro/C1-type_HTH"/>
</dbReference>
<dbReference type="EMBL" id="JAQMLU010000008">
    <property type="protein sequence ID" value="MDB8750047.1"/>
    <property type="molecule type" value="Genomic_DNA"/>
</dbReference>
<feature type="domain" description="HTH cro/C1-type" evidence="1">
    <location>
        <begin position="7"/>
        <end position="61"/>
    </location>
</feature>
<proteinExistence type="predicted"/>
<dbReference type="Gene3D" id="1.10.260.40">
    <property type="entry name" value="lambda repressor-like DNA-binding domains"/>
    <property type="match status" value="1"/>
</dbReference>
<dbReference type="InterPro" id="IPR010982">
    <property type="entry name" value="Lambda_DNA-bd_dom_sf"/>
</dbReference>